<protein>
    <submittedName>
        <fullName evidence="1">Uncharacterized protein</fullName>
    </submittedName>
</protein>
<organism evidence="1 2">
    <name type="scientific">Acidovorax facilis</name>
    <dbReference type="NCBI Taxonomy" id="12917"/>
    <lineage>
        <taxon>Bacteria</taxon>
        <taxon>Pseudomonadati</taxon>
        <taxon>Pseudomonadota</taxon>
        <taxon>Betaproteobacteria</taxon>
        <taxon>Burkholderiales</taxon>
        <taxon>Comamonadaceae</taxon>
        <taxon>Acidovorax</taxon>
    </lineage>
</organism>
<dbReference type="Proteomes" id="UP001595693">
    <property type="component" value="Unassembled WGS sequence"/>
</dbReference>
<sequence length="224" mass="24469">MSTSRVKKPTQLTLAINDLDFCYLPPRLSLSPMRHNDLVCTVDCSWFFSEGANHMVFALDCTGGQGSYNPHCGPIYRHGQNLWSEARGFIIFADGMVMAERWNGTAMPGLVTVANTSGAIFNPAVHPVFTLHVRAGYRMGGFADRMRITIHQGIAADGPVLFEGEVTGAGWGWDWTGSHKVAIAGIGPHFVTPNDTGCVEERVSRDAPNAILPFTNFKLRMVKG</sequence>
<evidence type="ECO:0000313" key="1">
    <source>
        <dbReference type="EMBL" id="MFC3937085.1"/>
    </source>
</evidence>
<name>A0ABV8DFB7_9BURK</name>
<evidence type="ECO:0000313" key="2">
    <source>
        <dbReference type="Proteomes" id="UP001595693"/>
    </source>
</evidence>
<dbReference type="RefSeq" id="WP_055393826.1">
    <property type="nucleotide sequence ID" value="NZ_JAMXAX010000011.1"/>
</dbReference>
<reference evidence="2" key="1">
    <citation type="journal article" date="2019" name="Int. J. Syst. Evol. Microbiol.">
        <title>The Global Catalogue of Microorganisms (GCM) 10K type strain sequencing project: providing services to taxonomists for standard genome sequencing and annotation.</title>
        <authorList>
            <consortium name="The Broad Institute Genomics Platform"/>
            <consortium name="The Broad Institute Genome Sequencing Center for Infectious Disease"/>
            <person name="Wu L."/>
            <person name="Ma J."/>
        </authorList>
    </citation>
    <scope>NUCLEOTIDE SEQUENCE [LARGE SCALE GENOMIC DNA]</scope>
    <source>
        <strain evidence="2">CCUG 2113</strain>
    </source>
</reference>
<dbReference type="EMBL" id="JBHSAJ010000062">
    <property type="protein sequence ID" value="MFC3937085.1"/>
    <property type="molecule type" value="Genomic_DNA"/>
</dbReference>
<proteinExistence type="predicted"/>
<keyword evidence="2" id="KW-1185">Reference proteome</keyword>
<accession>A0ABV8DFB7</accession>
<comment type="caution">
    <text evidence="1">The sequence shown here is derived from an EMBL/GenBank/DDBJ whole genome shotgun (WGS) entry which is preliminary data.</text>
</comment>
<gene>
    <name evidence="1" type="ORF">ACFOW3_20905</name>
</gene>